<dbReference type="GO" id="GO:0016829">
    <property type="term" value="F:lyase activity"/>
    <property type="evidence" value="ECO:0007669"/>
    <property type="project" value="UniProtKB-KW"/>
</dbReference>
<feature type="region of interest" description="Disordered" evidence="1">
    <location>
        <begin position="92"/>
        <end position="133"/>
    </location>
</feature>
<keyword evidence="2" id="KW-0456">Lyase</keyword>
<organism evidence="2 3">
    <name type="scientific">Raoultella terrigena</name>
    <name type="common">Klebsiella terrigena</name>
    <dbReference type="NCBI Taxonomy" id="577"/>
    <lineage>
        <taxon>Bacteria</taxon>
        <taxon>Pseudomonadati</taxon>
        <taxon>Pseudomonadota</taxon>
        <taxon>Gammaproteobacteria</taxon>
        <taxon>Enterobacterales</taxon>
        <taxon>Enterobacteriaceae</taxon>
        <taxon>Klebsiella/Raoultella group</taxon>
        <taxon>Raoultella</taxon>
    </lineage>
</organism>
<sequence>MTIDKIFTPQDDAFYAVTTHAAGPQGALPLTPQMLMESPSGNLFGMTQNAGMGWDANKLTGKEVLIVGTQGGIRAGDGRPIALGYHTRALGDWPADAGGGKGDHPQRRAFPSPPSSAIRATGAPRAPTECSTPCRTATTRRSCFAA</sequence>
<dbReference type="EC" id="4.-.-.-" evidence="2"/>
<proteinExistence type="predicted"/>
<dbReference type="Proteomes" id="UP000339249">
    <property type="component" value="Unassembled WGS sequence"/>
</dbReference>
<gene>
    <name evidence="2" type="primary">yjhG_1</name>
    <name evidence="2" type="ORF">NCTC9185_05603</name>
</gene>
<evidence type="ECO:0000313" key="2">
    <source>
        <dbReference type="EMBL" id="VTN13568.1"/>
    </source>
</evidence>
<reference evidence="2 3" key="1">
    <citation type="submission" date="2019-04" db="EMBL/GenBank/DDBJ databases">
        <authorList>
            <consortium name="Pathogen Informatics"/>
        </authorList>
    </citation>
    <scope>NUCLEOTIDE SEQUENCE [LARGE SCALE GENOMIC DNA]</scope>
    <source>
        <strain evidence="2 3">NCTC9185</strain>
    </source>
</reference>
<name>A0A4U9DBC4_RAOTE</name>
<evidence type="ECO:0000313" key="3">
    <source>
        <dbReference type="Proteomes" id="UP000339249"/>
    </source>
</evidence>
<dbReference type="EMBL" id="CABDVU010000001">
    <property type="protein sequence ID" value="VTN13568.1"/>
    <property type="molecule type" value="Genomic_DNA"/>
</dbReference>
<evidence type="ECO:0000256" key="1">
    <source>
        <dbReference type="SAM" id="MobiDB-lite"/>
    </source>
</evidence>
<dbReference type="AlphaFoldDB" id="A0A4U9DBC4"/>
<accession>A0A4U9DBC4</accession>
<protein>
    <submittedName>
        <fullName evidence="2">Putative dehydratase</fullName>
        <ecNumber evidence="2">4.-.-.-</ecNumber>
    </submittedName>
</protein>